<proteinExistence type="predicted"/>
<dbReference type="Gene3D" id="3.40.50.2000">
    <property type="entry name" value="Glycogen Phosphorylase B"/>
    <property type="match status" value="2"/>
</dbReference>
<dbReference type="STRING" id="1343740.M271_34415"/>
<gene>
    <name evidence="1" type="ORF">D3C57_109250</name>
</gene>
<dbReference type="AlphaFoldDB" id="A0A3L8RHU1"/>
<comment type="caution">
    <text evidence="1">The sequence shown here is derived from an EMBL/GenBank/DDBJ whole genome shotgun (WGS) entry which is preliminary data.</text>
</comment>
<name>A0A3L8RHU1_STRRN</name>
<evidence type="ECO:0008006" key="3">
    <source>
        <dbReference type="Google" id="ProtNLM"/>
    </source>
</evidence>
<protein>
    <recommendedName>
        <fullName evidence="3">Glycosyltransferase subfamily 4-like N-terminal domain-containing protein</fullName>
    </recommendedName>
</protein>
<sequence>MTTQHHTQRRSILLVRASWRIDAVTGTDRSISSLAAALAAAGHQVAIATATEQHDGTGLPGVPVEQFDLPLALPCTSQALREALITTEAKVQRSLSDLIVRRRVDTVVSVGVLWGLGRLPIDLPYGVQRVLVVPALPHEQDMPPALAYADTVITSCDAVLRQATTAAWPTRTWHVVPNAPLHNPGIPATVARKAEAPVRVLAPVGQDVGVLELIAAARAWHRHVEVALAPPGPDDLRGGRALRQQCQILADRAPNITLAPVPGWAEVPGWLAEAAAVIIPCRRPASSMTALEALSQGTPVIAYNTGILSDLLLPLQHGPRRLLADVMHGPNALLFLTDGLLADPASYRAACQAAYWRVQDLRPVRVAQLFCSALP</sequence>
<dbReference type="RefSeq" id="WP_158634871.1">
    <property type="nucleotide sequence ID" value="NC_022785.1"/>
</dbReference>
<evidence type="ECO:0000313" key="2">
    <source>
        <dbReference type="Proteomes" id="UP000281594"/>
    </source>
</evidence>
<dbReference type="Pfam" id="PF13692">
    <property type="entry name" value="Glyco_trans_1_4"/>
    <property type="match status" value="1"/>
</dbReference>
<reference evidence="1 2" key="1">
    <citation type="journal article" date="2018" name="J. Biol. Chem.">
        <title>Discovery of the actinoplanic acid pathway in Streptomyces rapamycinicus reveals a genetically conserved synergism with rapamycin.</title>
        <authorList>
            <person name="Mrak P."/>
            <person name="Krastel P."/>
            <person name="Pivk Lukancic P."/>
            <person name="Tao J."/>
            <person name="Pistorius D."/>
            <person name="Moore C.M."/>
        </authorList>
    </citation>
    <scope>NUCLEOTIDE SEQUENCE [LARGE SCALE GENOMIC DNA]</scope>
    <source>
        <strain evidence="1 2">NRRL 5491</strain>
    </source>
</reference>
<dbReference type="Proteomes" id="UP000281594">
    <property type="component" value="Unassembled WGS sequence"/>
</dbReference>
<organism evidence="1 2">
    <name type="scientific">Streptomyces rapamycinicus (strain ATCC 29253 / DSM 41530 / NRRL 5491 / AYB-994)</name>
    <name type="common">Streptomyces hygroscopicus (strain ATCC 29253)</name>
    <dbReference type="NCBI Taxonomy" id="1343740"/>
    <lineage>
        <taxon>Bacteria</taxon>
        <taxon>Bacillati</taxon>
        <taxon>Actinomycetota</taxon>
        <taxon>Actinomycetes</taxon>
        <taxon>Kitasatosporales</taxon>
        <taxon>Streptomycetaceae</taxon>
        <taxon>Streptomyces</taxon>
        <taxon>Streptomyces violaceusniger group</taxon>
    </lineage>
</organism>
<dbReference type="SUPFAM" id="SSF53756">
    <property type="entry name" value="UDP-Glycosyltransferase/glycogen phosphorylase"/>
    <property type="match status" value="1"/>
</dbReference>
<evidence type="ECO:0000313" key="1">
    <source>
        <dbReference type="EMBL" id="RLV78553.1"/>
    </source>
</evidence>
<dbReference type="EMBL" id="QYCY01000001">
    <property type="protein sequence ID" value="RLV78553.1"/>
    <property type="molecule type" value="Genomic_DNA"/>
</dbReference>
<accession>A0A3L8RHU1</accession>